<dbReference type="Proteomes" id="UP001607303">
    <property type="component" value="Unassembled WGS sequence"/>
</dbReference>
<name>A0ABD2B970_VESMC</name>
<dbReference type="EMBL" id="JAYRBN010000097">
    <property type="protein sequence ID" value="KAL2729297.1"/>
    <property type="molecule type" value="Genomic_DNA"/>
</dbReference>
<evidence type="ECO:0000313" key="2">
    <source>
        <dbReference type="Proteomes" id="UP001607303"/>
    </source>
</evidence>
<protein>
    <submittedName>
        <fullName evidence="1">Uncharacterized protein</fullName>
    </submittedName>
</protein>
<dbReference type="AlphaFoldDB" id="A0ABD2B970"/>
<accession>A0ABD2B970</accession>
<keyword evidence="2" id="KW-1185">Reference proteome</keyword>
<comment type="caution">
    <text evidence="1">The sequence shown here is derived from an EMBL/GenBank/DDBJ whole genome shotgun (WGS) entry which is preliminary data.</text>
</comment>
<reference evidence="1 2" key="1">
    <citation type="journal article" date="2024" name="Ann. Entomol. Soc. Am.">
        <title>Genomic analyses of the southern and eastern yellowjacket wasps (Hymenoptera: Vespidae) reveal evolutionary signatures of social life.</title>
        <authorList>
            <person name="Catto M.A."/>
            <person name="Caine P.B."/>
            <person name="Orr S.E."/>
            <person name="Hunt B.G."/>
            <person name="Goodisman M.A.D."/>
        </authorList>
    </citation>
    <scope>NUCLEOTIDE SEQUENCE [LARGE SCALE GENOMIC DNA]</scope>
    <source>
        <strain evidence="1">232</strain>
        <tissue evidence="1">Head and thorax</tissue>
    </source>
</reference>
<organism evidence="1 2">
    <name type="scientific">Vespula maculifrons</name>
    <name type="common">Eastern yellow jacket</name>
    <name type="synonym">Wasp</name>
    <dbReference type="NCBI Taxonomy" id="7453"/>
    <lineage>
        <taxon>Eukaryota</taxon>
        <taxon>Metazoa</taxon>
        <taxon>Ecdysozoa</taxon>
        <taxon>Arthropoda</taxon>
        <taxon>Hexapoda</taxon>
        <taxon>Insecta</taxon>
        <taxon>Pterygota</taxon>
        <taxon>Neoptera</taxon>
        <taxon>Endopterygota</taxon>
        <taxon>Hymenoptera</taxon>
        <taxon>Apocrita</taxon>
        <taxon>Aculeata</taxon>
        <taxon>Vespoidea</taxon>
        <taxon>Vespidae</taxon>
        <taxon>Vespinae</taxon>
        <taxon>Vespula</taxon>
    </lineage>
</organism>
<evidence type="ECO:0000313" key="1">
    <source>
        <dbReference type="EMBL" id="KAL2729297.1"/>
    </source>
</evidence>
<gene>
    <name evidence="1" type="ORF">V1477_016477</name>
</gene>
<sequence>MTRNILFTFHYISSGTPHTPLLVAATGKRRVPCAFLSILKGFYIKARVIGDRGAENEFHVSRNHRARKKDELEGH</sequence>
<proteinExistence type="predicted"/>